<name>W5JQI9_ANODA</name>
<evidence type="ECO:0000259" key="2">
    <source>
        <dbReference type="PROSITE" id="PS51352"/>
    </source>
</evidence>
<feature type="region of interest" description="Disordered" evidence="1">
    <location>
        <begin position="592"/>
        <end position="632"/>
    </location>
</feature>
<dbReference type="EMBL" id="ADMH02000463">
    <property type="protein sequence ID" value="ETN66381.1"/>
    <property type="molecule type" value="Genomic_DNA"/>
</dbReference>
<dbReference type="eggNOG" id="KOG0190">
    <property type="taxonomic scope" value="Eukaryota"/>
</dbReference>
<feature type="compositionally biased region" description="Polar residues" evidence="1">
    <location>
        <begin position="37"/>
        <end position="50"/>
    </location>
</feature>
<accession>W5JQI9</accession>
<feature type="compositionally biased region" description="Low complexity" evidence="1">
    <location>
        <begin position="51"/>
        <end position="64"/>
    </location>
</feature>
<dbReference type="FunCoup" id="W5JQI9">
    <property type="interactions" value="472"/>
</dbReference>
<reference evidence="4" key="4">
    <citation type="submission" date="2015-06" db="UniProtKB">
        <authorList>
            <consortium name="EnsemblMetazoa"/>
        </authorList>
    </citation>
    <scope>IDENTIFICATION</scope>
</reference>
<evidence type="ECO:0000313" key="3">
    <source>
        <dbReference type="EMBL" id="ETN66381.1"/>
    </source>
</evidence>
<reference evidence="3 5" key="1">
    <citation type="journal article" date="2010" name="BMC Genomics">
        <title>Combination of measures distinguishes pre-miRNAs from other stem-loops in the genome of the newly sequenced Anopheles darlingi.</title>
        <authorList>
            <person name="Mendes N.D."/>
            <person name="Freitas A.T."/>
            <person name="Vasconcelos A.T."/>
            <person name="Sagot M.F."/>
        </authorList>
    </citation>
    <scope>NUCLEOTIDE SEQUENCE</scope>
</reference>
<sequence>MPTLTQGPPSAEDCGSRSSSCTIINSPQPTAARRSNRTSLPAGSDPSTGSNQQQQPRPQQQQNQLPVTRRHQLGATSIFSRRRRLPGTVGDDTAEGRVGCEGGVIAPVPDKPREDDVHVASTITPASSSRSSSGSVPNSAELSVVDGRTRRYSRISMIIIYGREALCILALLLTTYATIQNTPPKIAKAPPPVPFFSKGSFVSDWPTGSLGTTQTRVSVSELSFVFYYAPWCAESQFAREAYEAVARLYHREAHFAAVNCWQPGGECRQRYSKVQSWPVLMAYQPNGVAIQYNQAFVTSQLTRFVISLMMPLERFVKPADLMERMTGKDAVIVAYVDMTSETKFYQRYYQAALKWLEKDPFQEVPFGVVTGQSASLFGVETVPSIRLYLWNETIEYIGKETWTPQDMVTWIHKQLQVVAMWIAPPGSTKSATIAPGLKQGPVLFLFTPRSLYTEFDDSTDAYMMLRQLSMQYYNCAEDNWVQEMAREYIADQRVLGSERYFYKQQECERILGRHPSQEDDTDPSSMGRGRREAFKSTVSVSFVNVLNSSKFVDGRKHGGKGDRSDGYCEAAPAPHCDDGSCPDSCGTFGPERKPSLRWSGQQRQEEQDECLRKMPSTQSESVPSSRIDATHDYRGPHLLSKQYLRRQCELMRLAESDGTYRFFPDAGERNETNAVLDTISGMACKHNKTLSFFSMDSTLYHAFAERLGVDVLREPNRTVAFIVDPEAESTYALRAPINLGSLTGFVHGYYNRSWPRFLRSGSTSYAHTHRFNVTEFKQQDERLLAEHRARLLKQKAEAKKKVKSTDTNGGAAQPEATKPLDVVPGAFAPREYHSIREIYSANFQRVVLESNRTVVVNFYSAHCAFCTIMSNYLLRVSRLLRHQPLLEFVRIDGDRNDLGWEYSMELFPSLIIFPNGRKEDSRIFPHTEQVTMANLLGFIRSNLSPTERLHATFLLCSTANEASRTDCLMMLQTELGASIRAGLRDWRRQPCARERILRRLQLLKHSYLDTLRCLSHSCDLNRLTSSRKTILQLWPTEAPYDPRNTCGAA</sequence>
<dbReference type="OMA" id="DFIRQFY"/>
<evidence type="ECO:0000313" key="4">
    <source>
        <dbReference type="EnsemblMetazoa" id="ADAC001832-PA"/>
    </source>
</evidence>
<dbReference type="Gene3D" id="3.40.30.10">
    <property type="entry name" value="Glutaredoxin"/>
    <property type="match status" value="2"/>
</dbReference>
<feature type="region of interest" description="Disordered" evidence="1">
    <location>
        <begin position="1"/>
        <end position="117"/>
    </location>
</feature>
<dbReference type="Pfam" id="PF00085">
    <property type="entry name" value="Thioredoxin"/>
    <property type="match status" value="1"/>
</dbReference>
<proteinExistence type="predicted"/>
<keyword evidence="5" id="KW-1185">Reference proteome</keyword>
<dbReference type="HOGENOM" id="CLU_010764_0_0_1"/>
<feature type="region of interest" description="Disordered" evidence="1">
    <location>
        <begin position="796"/>
        <end position="815"/>
    </location>
</feature>
<feature type="compositionally biased region" description="Polar residues" evidence="1">
    <location>
        <begin position="615"/>
        <end position="624"/>
    </location>
</feature>
<evidence type="ECO:0000313" key="5">
    <source>
        <dbReference type="Proteomes" id="UP000000673"/>
    </source>
</evidence>
<dbReference type="InterPro" id="IPR036249">
    <property type="entry name" value="Thioredoxin-like_sf"/>
</dbReference>
<dbReference type="PANTHER" id="PTHR46497">
    <property type="entry name" value="THIOREDOXIN DOMAIN-CONTAINING PROTEIN 11"/>
    <property type="match status" value="1"/>
</dbReference>
<dbReference type="EnsemblMetazoa" id="ADAC001832-RA">
    <property type="protein sequence ID" value="ADAC001832-PA"/>
    <property type="gene ID" value="ADAC001832"/>
</dbReference>
<dbReference type="SUPFAM" id="SSF52833">
    <property type="entry name" value="Thioredoxin-like"/>
    <property type="match status" value="2"/>
</dbReference>
<evidence type="ECO:0000256" key="1">
    <source>
        <dbReference type="SAM" id="MobiDB-lite"/>
    </source>
</evidence>
<dbReference type="STRING" id="43151.W5JQI9"/>
<gene>
    <name evidence="3" type="ORF">AND_001832</name>
</gene>
<dbReference type="AlphaFoldDB" id="W5JQI9"/>
<dbReference type="PROSITE" id="PS51352">
    <property type="entry name" value="THIOREDOXIN_2"/>
    <property type="match status" value="1"/>
</dbReference>
<feature type="compositionally biased region" description="Polar residues" evidence="1">
    <location>
        <begin position="16"/>
        <end position="29"/>
    </location>
</feature>
<dbReference type="VEuPathDB" id="VectorBase:ADAC001832"/>
<feature type="compositionally biased region" description="Basic and acidic residues" evidence="1">
    <location>
        <begin position="603"/>
        <end position="612"/>
    </location>
</feature>
<reference evidence="3" key="2">
    <citation type="submission" date="2010-05" db="EMBL/GenBank/DDBJ databases">
        <authorList>
            <person name="Almeida L.G."/>
            <person name="Nicolas M.F."/>
            <person name="Souza R.C."/>
            <person name="Vasconcelos A.T.R."/>
        </authorList>
    </citation>
    <scope>NUCLEOTIDE SEQUENCE</scope>
</reference>
<protein>
    <recommendedName>
        <fullName evidence="2">Thioredoxin domain-containing protein</fullName>
    </recommendedName>
</protein>
<dbReference type="VEuPathDB" id="VectorBase:ADAR2_008510"/>
<feature type="region of interest" description="Disordered" evidence="1">
    <location>
        <begin position="511"/>
        <end position="531"/>
    </location>
</feature>
<dbReference type="InterPro" id="IPR052792">
    <property type="entry name" value="Thioredoxin_dom-contain_11"/>
</dbReference>
<dbReference type="PANTHER" id="PTHR46497:SF1">
    <property type="entry name" value="THIOREDOXIN DOMAIN-CONTAINING PROTEIN 11"/>
    <property type="match status" value="1"/>
</dbReference>
<organism evidence="3">
    <name type="scientific">Anopheles darlingi</name>
    <name type="common">Mosquito</name>
    <dbReference type="NCBI Taxonomy" id="43151"/>
    <lineage>
        <taxon>Eukaryota</taxon>
        <taxon>Metazoa</taxon>
        <taxon>Ecdysozoa</taxon>
        <taxon>Arthropoda</taxon>
        <taxon>Hexapoda</taxon>
        <taxon>Insecta</taxon>
        <taxon>Pterygota</taxon>
        <taxon>Neoptera</taxon>
        <taxon>Endopterygota</taxon>
        <taxon>Diptera</taxon>
        <taxon>Nematocera</taxon>
        <taxon>Culicoidea</taxon>
        <taxon>Culicidae</taxon>
        <taxon>Anophelinae</taxon>
        <taxon>Anopheles</taxon>
    </lineage>
</organism>
<feature type="domain" description="Thioredoxin" evidence="2">
    <location>
        <begin position="807"/>
        <end position="944"/>
    </location>
</feature>
<reference evidence="3" key="3">
    <citation type="journal article" date="2013" name="Nucleic Acids Res.">
        <title>The genome of Anopheles darlingi, the main neotropical malaria vector.</title>
        <authorList>
            <person name="Marinotti O."/>
            <person name="Cerqueira G.C."/>
            <person name="de Almeida L.G."/>
            <person name="Ferro M.I."/>
            <person name="Loreto E.L."/>
            <person name="Zaha A."/>
            <person name="Teixeira S.M."/>
            <person name="Wespiser A.R."/>
            <person name="Almeida E Silva A."/>
            <person name="Schlindwein A.D."/>
            <person name="Pacheco A.C."/>
            <person name="Silva A.L."/>
            <person name="Graveley B.R."/>
            <person name="Walenz B.P."/>
            <person name="Lima Bde A."/>
            <person name="Ribeiro C.A."/>
            <person name="Nunes-Silva C.G."/>
            <person name="de Carvalho C.R."/>
            <person name="Soares C.M."/>
            <person name="de Menezes C.B."/>
            <person name="Matiolli C."/>
            <person name="Caffrey D."/>
            <person name="Araujo D.A."/>
            <person name="de Oliveira D.M."/>
            <person name="Golenbock D."/>
            <person name="Grisard E.C."/>
            <person name="Fantinatti-Garboggini F."/>
            <person name="de Carvalho F.M."/>
            <person name="Barcellos F.G."/>
            <person name="Prosdocimi F."/>
            <person name="May G."/>
            <person name="Azevedo Junior G.M."/>
            <person name="Guimaraes G.M."/>
            <person name="Goldman G.H."/>
            <person name="Padilha I.Q."/>
            <person name="Batista Jda S."/>
            <person name="Ferro J.A."/>
            <person name="Ribeiro J.M."/>
            <person name="Fietto J.L."/>
            <person name="Dabbas K.M."/>
            <person name="Cerdeira L."/>
            <person name="Agnez-Lima L.F."/>
            <person name="Brocchi M."/>
            <person name="de Carvalho M.O."/>
            <person name="Teixeira Mde M."/>
            <person name="Diniz Maia Mde M."/>
            <person name="Goldman M.H."/>
            <person name="Cruz Schneider M.P."/>
            <person name="Felipe M.S."/>
            <person name="Hungria M."/>
            <person name="Nicolas M.F."/>
            <person name="Pereira M."/>
            <person name="Montes M.A."/>
            <person name="Cantao M.E."/>
            <person name="Vincentz M."/>
            <person name="Rafael M.S."/>
            <person name="Silverman N."/>
            <person name="Stoco P.H."/>
            <person name="Souza R.C."/>
            <person name="Vicentini R."/>
            <person name="Gazzinelli R.T."/>
            <person name="Neves Rde O."/>
            <person name="Silva R."/>
            <person name="Astolfi-Filho S."/>
            <person name="Maciel T.E."/>
            <person name="Urmenyi T.P."/>
            <person name="Tadei W.P."/>
            <person name="Camargo E.P."/>
            <person name="de Vasconcelos A.T."/>
        </authorList>
    </citation>
    <scope>NUCLEOTIDE SEQUENCE</scope>
</reference>
<dbReference type="Proteomes" id="UP000000673">
    <property type="component" value="Unassembled WGS sequence"/>
</dbReference>
<dbReference type="InterPro" id="IPR013766">
    <property type="entry name" value="Thioredoxin_domain"/>
</dbReference>